<comment type="similarity">
    <text evidence="1">Belongs to the cytochrome P450 family.</text>
</comment>
<proteinExistence type="inferred from homology"/>
<comment type="cofactor">
    <cofactor evidence="4">
        <name>heme</name>
        <dbReference type="ChEBI" id="CHEBI:30413"/>
    </cofactor>
</comment>
<organism evidence="5 6">
    <name type="scientific">Botryotinia narcissicola</name>
    <dbReference type="NCBI Taxonomy" id="278944"/>
    <lineage>
        <taxon>Eukaryota</taxon>
        <taxon>Fungi</taxon>
        <taxon>Dikarya</taxon>
        <taxon>Ascomycota</taxon>
        <taxon>Pezizomycotina</taxon>
        <taxon>Leotiomycetes</taxon>
        <taxon>Helotiales</taxon>
        <taxon>Sclerotiniaceae</taxon>
        <taxon>Botryotinia</taxon>
    </lineage>
</organism>
<dbReference type="SUPFAM" id="SSF48264">
    <property type="entry name" value="Cytochrome P450"/>
    <property type="match status" value="1"/>
</dbReference>
<accession>A0A4Z1J5B4</accession>
<dbReference type="GO" id="GO:0005506">
    <property type="term" value="F:iron ion binding"/>
    <property type="evidence" value="ECO:0007669"/>
    <property type="project" value="InterPro"/>
</dbReference>
<dbReference type="AlphaFoldDB" id="A0A4Z1J5B4"/>
<evidence type="ECO:0000313" key="5">
    <source>
        <dbReference type="EMBL" id="TGO64313.1"/>
    </source>
</evidence>
<dbReference type="OrthoDB" id="3517756at2759"/>
<gene>
    <name evidence="5" type="ORF">BOTNAR_0089g00020</name>
</gene>
<evidence type="ECO:0008006" key="7">
    <source>
        <dbReference type="Google" id="ProtNLM"/>
    </source>
</evidence>
<dbReference type="EMBL" id="PQXJ01000089">
    <property type="protein sequence ID" value="TGO64313.1"/>
    <property type="molecule type" value="Genomic_DNA"/>
</dbReference>
<dbReference type="GO" id="GO:0020037">
    <property type="term" value="F:heme binding"/>
    <property type="evidence" value="ECO:0007669"/>
    <property type="project" value="InterPro"/>
</dbReference>
<sequence>MRPEVDAVVNKYAPDRSLPLGQRFEAIPIEAWESEFPLLDCCLKDSIRLQLLGTMYHRNIGTEDVKIGNELIPSGAFLVCVCVIFLSSSETNANHRPTIFQMFNQDPNIYLEPLKWDPSRYFPERAEDKKRPLCWIGWEAGRHPCLGTRVSFQFSFTPHRVFVLLHTAKSNLLQSSSTVLEFRFKFAKLKQFLIVAMFLTRFDYDTCDDKGIIYDAIPPPDLNAHGATKPVAPIRLRYKP</sequence>
<keyword evidence="3 4" id="KW-0408">Iron</keyword>
<evidence type="ECO:0000256" key="3">
    <source>
        <dbReference type="ARBA" id="ARBA00023004"/>
    </source>
</evidence>
<protein>
    <recommendedName>
        <fullName evidence="7">Cytochrome P450</fullName>
    </recommendedName>
</protein>
<keyword evidence="6" id="KW-1185">Reference proteome</keyword>
<dbReference type="InterPro" id="IPR002403">
    <property type="entry name" value="Cyt_P450_E_grp-IV"/>
</dbReference>
<comment type="caution">
    <text evidence="5">The sequence shown here is derived from an EMBL/GenBank/DDBJ whole genome shotgun (WGS) entry which is preliminary data.</text>
</comment>
<dbReference type="GO" id="GO:0004497">
    <property type="term" value="F:monooxygenase activity"/>
    <property type="evidence" value="ECO:0007669"/>
    <property type="project" value="InterPro"/>
</dbReference>
<dbReference type="Proteomes" id="UP000297452">
    <property type="component" value="Unassembled WGS sequence"/>
</dbReference>
<reference evidence="5 6" key="1">
    <citation type="submission" date="2017-12" db="EMBL/GenBank/DDBJ databases">
        <title>Comparative genomics of Botrytis spp.</title>
        <authorList>
            <person name="Valero-Jimenez C.A."/>
            <person name="Tapia P."/>
            <person name="Veloso J."/>
            <person name="Silva-Moreno E."/>
            <person name="Staats M."/>
            <person name="Valdes J.H."/>
            <person name="Van Kan J.A.L."/>
        </authorList>
    </citation>
    <scope>NUCLEOTIDE SEQUENCE [LARGE SCALE GENOMIC DNA]</scope>
    <source>
        <strain evidence="5 6">MUCL2120</strain>
    </source>
</reference>
<evidence type="ECO:0000313" key="6">
    <source>
        <dbReference type="Proteomes" id="UP000297452"/>
    </source>
</evidence>
<keyword evidence="4" id="KW-0349">Heme</keyword>
<name>A0A4Z1J5B4_9HELO</name>
<evidence type="ECO:0000256" key="2">
    <source>
        <dbReference type="ARBA" id="ARBA00022723"/>
    </source>
</evidence>
<dbReference type="InterPro" id="IPR036396">
    <property type="entry name" value="Cyt_P450_sf"/>
</dbReference>
<evidence type="ECO:0000256" key="1">
    <source>
        <dbReference type="ARBA" id="ARBA00010617"/>
    </source>
</evidence>
<dbReference type="GO" id="GO:0016705">
    <property type="term" value="F:oxidoreductase activity, acting on paired donors, with incorporation or reduction of molecular oxygen"/>
    <property type="evidence" value="ECO:0007669"/>
    <property type="project" value="InterPro"/>
</dbReference>
<evidence type="ECO:0000256" key="4">
    <source>
        <dbReference type="PIRSR" id="PIRSR602403-1"/>
    </source>
</evidence>
<dbReference type="STRING" id="278944.A0A4Z1J5B4"/>
<dbReference type="PRINTS" id="PR00465">
    <property type="entry name" value="EP450IV"/>
</dbReference>
<dbReference type="Gene3D" id="1.10.630.10">
    <property type="entry name" value="Cytochrome P450"/>
    <property type="match status" value="1"/>
</dbReference>
<keyword evidence="2 4" id="KW-0479">Metal-binding</keyword>
<feature type="binding site" description="axial binding residue" evidence="4">
    <location>
        <position position="145"/>
    </location>
    <ligand>
        <name>heme</name>
        <dbReference type="ChEBI" id="CHEBI:30413"/>
    </ligand>
    <ligandPart>
        <name>Fe</name>
        <dbReference type="ChEBI" id="CHEBI:18248"/>
    </ligandPart>
</feature>